<comment type="subcellular location">
    <subcellularLocation>
        <location evidence="1">Cytoplasm</location>
    </subcellularLocation>
</comment>
<comment type="caution">
    <text evidence="11">The sequence shown here is derived from an EMBL/GenBank/DDBJ whole genome shotgun (WGS) entry which is preliminary data.</text>
</comment>
<dbReference type="GO" id="GO:0002949">
    <property type="term" value="P:tRNA threonylcarbamoyladenosine modification"/>
    <property type="evidence" value="ECO:0007669"/>
    <property type="project" value="InterPro"/>
</dbReference>
<evidence type="ECO:0000256" key="1">
    <source>
        <dbReference type="ARBA" id="ARBA00004496"/>
    </source>
</evidence>
<evidence type="ECO:0000313" key="12">
    <source>
        <dbReference type="Proteomes" id="UP000231688"/>
    </source>
</evidence>
<dbReference type="Gene3D" id="3.40.50.300">
    <property type="entry name" value="P-loop containing nucleotide triphosphate hydrolases"/>
    <property type="match status" value="1"/>
</dbReference>
<name>A0A2M7UEG7_9BACT</name>
<keyword evidence="5" id="KW-0819">tRNA processing</keyword>
<gene>
    <name evidence="11" type="ORF">COY10_01100</name>
</gene>
<reference evidence="12" key="1">
    <citation type="submission" date="2017-09" db="EMBL/GenBank/DDBJ databases">
        <title>Depth-based differentiation of microbial function through sediment-hosted aquifers and enrichment of novel symbionts in the deep terrestrial subsurface.</title>
        <authorList>
            <person name="Probst A.J."/>
            <person name="Ladd B."/>
            <person name="Jarett J.K."/>
            <person name="Geller-Mcgrath D.E."/>
            <person name="Sieber C.M.K."/>
            <person name="Emerson J.B."/>
            <person name="Anantharaman K."/>
            <person name="Thomas B.C."/>
            <person name="Malmstrom R."/>
            <person name="Stieglmeier M."/>
            <person name="Klingl A."/>
            <person name="Woyke T."/>
            <person name="Ryan C.M."/>
            <person name="Banfield J.F."/>
        </authorList>
    </citation>
    <scope>NUCLEOTIDE SEQUENCE [LARGE SCALE GENOMIC DNA]</scope>
</reference>
<evidence type="ECO:0000256" key="3">
    <source>
        <dbReference type="ARBA" id="ARBA00019010"/>
    </source>
</evidence>
<dbReference type="Pfam" id="PF02367">
    <property type="entry name" value="TsaE"/>
    <property type="match status" value="1"/>
</dbReference>
<evidence type="ECO:0000256" key="7">
    <source>
        <dbReference type="ARBA" id="ARBA00022741"/>
    </source>
</evidence>
<evidence type="ECO:0000256" key="9">
    <source>
        <dbReference type="ARBA" id="ARBA00022842"/>
    </source>
</evidence>
<evidence type="ECO:0000256" key="10">
    <source>
        <dbReference type="ARBA" id="ARBA00032441"/>
    </source>
</evidence>
<dbReference type="InterPro" id="IPR003442">
    <property type="entry name" value="T6A_TsaE"/>
</dbReference>
<protein>
    <recommendedName>
        <fullName evidence="3">tRNA threonylcarbamoyladenosine biosynthesis protein TsaE</fullName>
    </recommendedName>
    <alternativeName>
        <fullName evidence="10">t(6)A37 threonylcarbamoyladenosine biosynthesis protein TsaE</fullName>
    </alternativeName>
</protein>
<keyword evidence="8" id="KW-0067">ATP-binding</keyword>
<dbReference type="EMBL" id="PFOH01000027">
    <property type="protein sequence ID" value="PIZ69644.1"/>
    <property type="molecule type" value="Genomic_DNA"/>
</dbReference>
<evidence type="ECO:0000313" key="11">
    <source>
        <dbReference type="EMBL" id="PIZ69644.1"/>
    </source>
</evidence>
<accession>A0A2M7UEG7</accession>
<dbReference type="Proteomes" id="UP000231688">
    <property type="component" value="Unassembled WGS sequence"/>
</dbReference>
<keyword evidence="9" id="KW-0460">Magnesium</keyword>
<comment type="similarity">
    <text evidence="2">Belongs to the TsaE family.</text>
</comment>
<dbReference type="PANTHER" id="PTHR33540">
    <property type="entry name" value="TRNA THREONYLCARBAMOYLADENOSINE BIOSYNTHESIS PROTEIN TSAE"/>
    <property type="match status" value="1"/>
</dbReference>
<keyword evidence="11" id="KW-0808">Transferase</keyword>
<keyword evidence="4" id="KW-0963">Cytoplasm</keyword>
<dbReference type="GO" id="GO:0016740">
    <property type="term" value="F:transferase activity"/>
    <property type="evidence" value="ECO:0007669"/>
    <property type="project" value="UniProtKB-KW"/>
</dbReference>
<dbReference type="GO" id="GO:0046872">
    <property type="term" value="F:metal ion binding"/>
    <property type="evidence" value="ECO:0007669"/>
    <property type="project" value="UniProtKB-KW"/>
</dbReference>
<dbReference type="PANTHER" id="PTHR33540:SF2">
    <property type="entry name" value="TRNA THREONYLCARBAMOYLADENOSINE BIOSYNTHESIS PROTEIN TSAE"/>
    <property type="match status" value="1"/>
</dbReference>
<dbReference type="NCBIfam" id="TIGR00150">
    <property type="entry name" value="T6A_YjeE"/>
    <property type="match status" value="1"/>
</dbReference>
<keyword evidence="6" id="KW-0479">Metal-binding</keyword>
<evidence type="ECO:0000256" key="4">
    <source>
        <dbReference type="ARBA" id="ARBA00022490"/>
    </source>
</evidence>
<dbReference type="SUPFAM" id="SSF52540">
    <property type="entry name" value="P-loop containing nucleoside triphosphate hydrolases"/>
    <property type="match status" value="1"/>
</dbReference>
<evidence type="ECO:0000256" key="5">
    <source>
        <dbReference type="ARBA" id="ARBA00022694"/>
    </source>
</evidence>
<dbReference type="AlphaFoldDB" id="A0A2M7UEG7"/>
<dbReference type="InterPro" id="IPR027417">
    <property type="entry name" value="P-loop_NTPase"/>
</dbReference>
<dbReference type="GO" id="GO:0005524">
    <property type="term" value="F:ATP binding"/>
    <property type="evidence" value="ECO:0007669"/>
    <property type="project" value="UniProtKB-KW"/>
</dbReference>
<dbReference type="GO" id="GO:0005737">
    <property type="term" value="C:cytoplasm"/>
    <property type="evidence" value="ECO:0007669"/>
    <property type="project" value="UniProtKB-SubCell"/>
</dbReference>
<organism evidence="11 12">
    <name type="scientific">Candidatus Portnoybacteria bacterium CG_4_10_14_0_2_um_filter_43_36</name>
    <dbReference type="NCBI Taxonomy" id="1974798"/>
    <lineage>
        <taxon>Bacteria</taxon>
        <taxon>Candidatus Portnoyibacteriota</taxon>
    </lineage>
</organism>
<evidence type="ECO:0000256" key="8">
    <source>
        <dbReference type="ARBA" id="ARBA00022840"/>
    </source>
</evidence>
<keyword evidence="7" id="KW-0547">Nucleotide-binding</keyword>
<proteinExistence type="inferred from homology"/>
<evidence type="ECO:0000256" key="2">
    <source>
        <dbReference type="ARBA" id="ARBA00007599"/>
    </source>
</evidence>
<evidence type="ECO:0000256" key="6">
    <source>
        <dbReference type="ARBA" id="ARBA00022723"/>
    </source>
</evidence>
<sequence length="148" mass="16884">MVKMEIITKSDKETKKAGEILAWAAKKKKNKSLIIGLRGDLGGGKTTFTQGFAKGLGVKDKITSPTFVIFKKYSFDGGNFYHVDCYRIRDAADLAELDFNEVLKSDKNIVMIEWAEKIKAILPEDTIWMDFKYLNNNQRKITLFTYSI</sequence>